<keyword evidence="3" id="KW-0328">Glycosyltransferase</keyword>
<gene>
    <name evidence="8" type="ORF">POM88_009226</name>
</gene>
<evidence type="ECO:0000256" key="2">
    <source>
        <dbReference type="ARBA" id="ARBA00004727"/>
    </source>
</evidence>
<keyword evidence="5" id="KW-0750">Starch biosynthesis</keyword>
<accession>A0AAD8N9B5</accession>
<reference evidence="8" key="1">
    <citation type="submission" date="2023-02" db="EMBL/GenBank/DDBJ databases">
        <title>Genome of toxic invasive species Heracleum sosnowskyi carries increased number of genes despite the absence of recent whole-genome duplications.</title>
        <authorList>
            <person name="Schelkunov M."/>
            <person name="Shtratnikova V."/>
            <person name="Makarenko M."/>
            <person name="Klepikova A."/>
            <person name="Omelchenko D."/>
            <person name="Novikova G."/>
            <person name="Obukhova E."/>
            <person name="Bogdanov V."/>
            <person name="Penin A."/>
            <person name="Logacheva M."/>
        </authorList>
    </citation>
    <scope>NUCLEOTIDE SEQUENCE</scope>
    <source>
        <strain evidence="8">Hsosn_3</strain>
        <tissue evidence="8">Leaf</tissue>
    </source>
</reference>
<comment type="caution">
    <text evidence="8">The sequence shown here is derived from an EMBL/GenBank/DDBJ whole genome shotgun (WGS) entry which is preliminary data.</text>
</comment>
<keyword evidence="6" id="KW-0934">Plastid</keyword>
<organism evidence="8 9">
    <name type="scientific">Heracleum sosnowskyi</name>
    <dbReference type="NCBI Taxonomy" id="360622"/>
    <lineage>
        <taxon>Eukaryota</taxon>
        <taxon>Viridiplantae</taxon>
        <taxon>Streptophyta</taxon>
        <taxon>Embryophyta</taxon>
        <taxon>Tracheophyta</taxon>
        <taxon>Spermatophyta</taxon>
        <taxon>Magnoliopsida</taxon>
        <taxon>eudicotyledons</taxon>
        <taxon>Gunneridae</taxon>
        <taxon>Pentapetalae</taxon>
        <taxon>asterids</taxon>
        <taxon>campanulids</taxon>
        <taxon>Apiales</taxon>
        <taxon>Apiaceae</taxon>
        <taxon>Apioideae</taxon>
        <taxon>apioid superclade</taxon>
        <taxon>Tordylieae</taxon>
        <taxon>Tordyliinae</taxon>
        <taxon>Heracleum</taxon>
    </lineage>
</organism>
<feature type="domain" description="Starch synthase catalytic" evidence="7">
    <location>
        <begin position="37"/>
        <end position="124"/>
    </location>
</feature>
<dbReference type="SUPFAM" id="SSF53756">
    <property type="entry name" value="UDP-Glycosyltransferase/glycogen phosphorylase"/>
    <property type="match status" value="1"/>
</dbReference>
<dbReference type="Gene3D" id="3.40.50.2000">
    <property type="entry name" value="Glycogen Phosphorylase B"/>
    <property type="match status" value="1"/>
</dbReference>
<dbReference type="GO" id="GO:0019252">
    <property type="term" value="P:starch biosynthetic process"/>
    <property type="evidence" value="ECO:0007669"/>
    <property type="project" value="UniProtKB-KW"/>
</dbReference>
<dbReference type="Pfam" id="PF08323">
    <property type="entry name" value="Glyco_transf_5"/>
    <property type="match status" value="1"/>
</dbReference>
<evidence type="ECO:0000256" key="3">
    <source>
        <dbReference type="ARBA" id="ARBA00022676"/>
    </source>
</evidence>
<comment type="subcellular location">
    <subcellularLocation>
        <location evidence="1">Plastid</location>
        <location evidence="1">Amyloplast</location>
    </subcellularLocation>
</comment>
<dbReference type="GO" id="GO:0009507">
    <property type="term" value="C:chloroplast"/>
    <property type="evidence" value="ECO:0007669"/>
    <property type="project" value="TreeGrafter"/>
</dbReference>
<evidence type="ECO:0000256" key="4">
    <source>
        <dbReference type="ARBA" id="ARBA00022679"/>
    </source>
</evidence>
<evidence type="ECO:0000259" key="7">
    <source>
        <dbReference type="Pfam" id="PF08323"/>
    </source>
</evidence>
<evidence type="ECO:0000313" key="8">
    <source>
        <dbReference type="EMBL" id="KAK1399363.1"/>
    </source>
</evidence>
<dbReference type="InterPro" id="IPR013534">
    <property type="entry name" value="Starch_synth_cat_dom"/>
</dbReference>
<comment type="pathway">
    <text evidence="2">Glycan biosynthesis; starch biosynthesis.</text>
</comment>
<evidence type="ECO:0000256" key="6">
    <source>
        <dbReference type="ARBA" id="ARBA00023234"/>
    </source>
</evidence>
<dbReference type="AlphaFoldDB" id="A0AAD8N9B5"/>
<dbReference type="Proteomes" id="UP001237642">
    <property type="component" value="Unassembled WGS sequence"/>
</dbReference>
<proteinExistence type="predicted"/>
<name>A0AAD8N9B5_9APIA</name>
<dbReference type="GO" id="GO:0016757">
    <property type="term" value="F:glycosyltransferase activity"/>
    <property type="evidence" value="ECO:0007669"/>
    <property type="project" value="UniProtKB-KW"/>
</dbReference>
<sequence>MAVDLKWKKNSFPPLFEFWPSQFPLNFNFDFRQRFRMLLAANYRPRGVYTDGRTILVISNLSVQGVEPASNYNIWGLPYDYYGVVQWMPPGNNPPDAHGFINVLKGAILTSDLISTVSEGYASEY</sequence>
<dbReference type="PANTHER" id="PTHR45825:SF11">
    <property type="entry name" value="ALPHA AMYLASE DOMAIN-CONTAINING PROTEIN"/>
    <property type="match status" value="1"/>
</dbReference>
<dbReference type="EMBL" id="JAUIZM010000002">
    <property type="protein sequence ID" value="KAK1399363.1"/>
    <property type="molecule type" value="Genomic_DNA"/>
</dbReference>
<protein>
    <recommendedName>
        <fullName evidence="7">Starch synthase catalytic domain-containing protein</fullName>
    </recommendedName>
</protein>
<dbReference type="PANTHER" id="PTHR45825">
    <property type="entry name" value="GRANULE-BOUND STARCH SYNTHASE 1, CHLOROPLASTIC/AMYLOPLASTIC"/>
    <property type="match status" value="1"/>
</dbReference>
<reference evidence="8" key="2">
    <citation type="submission" date="2023-05" db="EMBL/GenBank/DDBJ databases">
        <authorList>
            <person name="Schelkunov M.I."/>
        </authorList>
    </citation>
    <scope>NUCLEOTIDE SEQUENCE</scope>
    <source>
        <strain evidence="8">Hsosn_3</strain>
        <tissue evidence="8">Leaf</tissue>
    </source>
</reference>
<evidence type="ECO:0000256" key="1">
    <source>
        <dbReference type="ARBA" id="ARBA00004602"/>
    </source>
</evidence>
<keyword evidence="4" id="KW-0808">Transferase</keyword>
<keyword evidence="9" id="KW-1185">Reference proteome</keyword>
<evidence type="ECO:0000256" key="5">
    <source>
        <dbReference type="ARBA" id="ARBA00022922"/>
    </source>
</evidence>
<dbReference type="GO" id="GO:0009501">
    <property type="term" value="C:amyloplast"/>
    <property type="evidence" value="ECO:0007669"/>
    <property type="project" value="UniProtKB-SubCell"/>
</dbReference>
<evidence type="ECO:0000313" key="9">
    <source>
        <dbReference type="Proteomes" id="UP001237642"/>
    </source>
</evidence>
<keyword evidence="6" id="KW-0035">Amyloplast</keyword>